<organism evidence="5">
    <name type="scientific">Chromera velia CCMP2878</name>
    <dbReference type="NCBI Taxonomy" id="1169474"/>
    <lineage>
        <taxon>Eukaryota</taxon>
        <taxon>Sar</taxon>
        <taxon>Alveolata</taxon>
        <taxon>Colpodellida</taxon>
        <taxon>Chromeraceae</taxon>
        <taxon>Chromera</taxon>
    </lineage>
</organism>
<feature type="region of interest" description="Disordered" evidence="4">
    <location>
        <begin position="917"/>
        <end position="1049"/>
    </location>
</feature>
<dbReference type="Pfam" id="PF03630">
    <property type="entry name" value="Fumble"/>
    <property type="match status" value="2"/>
</dbReference>
<feature type="region of interest" description="Disordered" evidence="4">
    <location>
        <begin position="337"/>
        <end position="356"/>
    </location>
</feature>
<dbReference type="PANTHER" id="PTHR12280">
    <property type="entry name" value="PANTOTHENATE KINASE"/>
    <property type="match status" value="1"/>
</dbReference>
<dbReference type="GO" id="GO:0005524">
    <property type="term" value="F:ATP binding"/>
    <property type="evidence" value="ECO:0007669"/>
    <property type="project" value="UniProtKB-KW"/>
</dbReference>
<feature type="compositionally biased region" description="Basic residues" evidence="4">
    <location>
        <begin position="923"/>
        <end position="932"/>
    </location>
</feature>
<evidence type="ECO:0000256" key="3">
    <source>
        <dbReference type="ARBA" id="ARBA00022993"/>
    </source>
</evidence>
<evidence type="ECO:0008006" key="6">
    <source>
        <dbReference type="Google" id="ProtNLM"/>
    </source>
</evidence>
<feature type="region of interest" description="Disordered" evidence="4">
    <location>
        <begin position="751"/>
        <end position="790"/>
    </location>
</feature>
<feature type="compositionally biased region" description="Pro residues" evidence="4">
    <location>
        <begin position="994"/>
        <end position="1018"/>
    </location>
</feature>
<feature type="compositionally biased region" description="Polar residues" evidence="4">
    <location>
        <begin position="527"/>
        <end position="537"/>
    </location>
</feature>
<dbReference type="Gene3D" id="3.30.420.510">
    <property type="match status" value="1"/>
</dbReference>
<dbReference type="GO" id="GO:0004594">
    <property type="term" value="F:pantothenate kinase activity"/>
    <property type="evidence" value="ECO:0007669"/>
    <property type="project" value="TreeGrafter"/>
</dbReference>
<keyword evidence="2" id="KW-0067">ATP-binding</keyword>
<accession>A0A0G4HD45</accession>
<feature type="compositionally biased region" description="Gly residues" evidence="4">
    <location>
        <begin position="753"/>
        <end position="770"/>
    </location>
</feature>
<feature type="region of interest" description="Disordered" evidence="4">
    <location>
        <begin position="367"/>
        <end position="538"/>
    </location>
</feature>
<feature type="compositionally biased region" description="Basic and acidic residues" evidence="4">
    <location>
        <begin position="377"/>
        <end position="389"/>
    </location>
</feature>
<evidence type="ECO:0000256" key="4">
    <source>
        <dbReference type="SAM" id="MobiDB-lite"/>
    </source>
</evidence>
<feature type="compositionally biased region" description="Polar residues" evidence="4">
    <location>
        <begin position="979"/>
        <end position="989"/>
    </location>
</feature>
<proteinExistence type="predicted"/>
<dbReference type="GO" id="GO:0015937">
    <property type="term" value="P:coenzyme A biosynthetic process"/>
    <property type="evidence" value="ECO:0007669"/>
    <property type="project" value="UniProtKB-KW"/>
</dbReference>
<dbReference type="InterPro" id="IPR004567">
    <property type="entry name" value="Type_II_PanK"/>
</dbReference>
<dbReference type="InterPro" id="IPR043129">
    <property type="entry name" value="ATPase_NBD"/>
</dbReference>
<keyword evidence="3" id="KW-0173">Coenzyme A biosynthesis</keyword>
<sequence length="1049" mass="112603">MGNRIGLDISTNLIRVACFAKHESKGKQTQYDETESPVIIQRAYNEGIDGDNMPYGFNPTKMCPSGSSNFLLGATSSSSASPDAASSTAILQNETDELQLVLRIVSDLVEHGLARSRGDIEIDAEEGCAYSGTFCFLDVNMTDFAEVVHELSDLLEGRVLEATGSGVSQMMDRLKEPPFEKLKITLNRHREIACVLEAIDFLLCYGPSNVFHYKETHRAINAVSADPKHYIVRTMEGRQSEIRRFYPFMLANVKYGVSYHHVTAPGESSRIGGSTIGGATFMGLSRLICEEASDSESAIKLAVNGDNSKVDMLVKDIYGGDYPAIGLSGQVIASSFGKMQPSRKSQKAPPPQKAAIAEGEEAKHFALIRMGGPQTSRARDRDRGRDRTGRSRRKRRHTVSIAATYRRHVPTASMMMNQQTENGSAASLSPGGWSRQVNLPAEGSSVHPAPTGPPSVVSPEARSAFGGEREGSSLFHMDNDGEEEEEDEFEYDEDCGEGENEDEEAEDEDELVSEPAPSLSPSLSHSRYANCNGSESGMATVADSDVHTFMAPSEAPSCYWATSEGARSSASPSASFGNLGYAESVGNVSSNGQATTQEGSAMANGNSHSRRGGEKLLVPPATKVRGQKGRRRRLQSPSPCSNASTNQCPSPAPTVSEGPKGRIPTSQSAGPLLVPFEEGRDGPARGRTEGSCGERGVTIRLPVEAFDATKPCSERGGEGEVGDWFPALPTRATQSCFAASWREVGLEEFMKEGGQGSGNGQSRGGEGSAGEDGMDAEKEESDSFLPSVSPVASAGYSARDLAKSLLTMMCFNIAQLAFFNAVVFNCPRIVFVGQYLNLPEYLSSIQHSIHYWSQGKCKATFVNRAPFLGAMGACLRQRTRKESAVRYSAADHQDVTHSAMPPPHRLRLFLMGRSEKKRERQVHAWRQHHQHQQTHSESHSASGAGEGEGGSTAFEMKFQESPHGNGGCGGAGERESSRPPFSTVDSTVQSHTPSPSPSPSPSGRPPSVPPSPCPPSDQPPCARSGPEPKVLTESPRQKSKQSGAAGEEG</sequence>
<evidence type="ECO:0000256" key="1">
    <source>
        <dbReference type="ARBA" id="ARBA00022741"/>
    </source>
</evidence>
<evidence type="ECO:0000256" key="2">
    <source>
        <dbReference type="ARBA" id="ARBA00022840"/>
    </source>
</evidence>
<dbReference type="GO" id="GO:0005829">
    <property type="term" value="C:cytosol"/>
    <property type="evidence" value="ECO:0007669"/>
    <property type="project" value="TreeGrafter"/>
</dbReference>
<feature type="compositionally biased region" description="Acidic residues" evidence="4">
    <location>
        <begin position="772"/>
        <end position="782"/>
    </location>
</feature>
<dbReference type="PANTHER" id="PTHR12280:SF20">
    <property type="entry name" value="4'-PHOSPHOPANTETHEINE PHOSPHATASE"/>
    <property type="match status" value="1"/>
</dbReference>
<feature type="compositionally biased region" description="Acidic residues" evidence="4">
    <location>
        <begin position="480"/>
        <end position="512"/>
    </location>
</feature>
<name>A0A0G4HD45_9ALVE</name>
<feature type="compositionally biased region" description="Polar residues" evidence="4">
    <location>
        <begin position="635"/>
        <end position="649"/>
    </location>
</feature>
<dbReference type="Gene3D" id="3.30.420.40">
    <property type="match status" value="2"/>
</dbReference>
<feature type="compositionally biased region" description="Basic residues" evidence="4">
    <location>
        <begin position="625"/>
        <end position="634"/>
    </location>
</feature>
<feature type="compositionally biased region" description="Basic and acidic residues" evidence="4">
    <location>
        <begin position="677"/>
        <end position="688"/>
    </location>
</feature>
<dbReference type="SUPFAM" id="SSF53067">
    <property type="entry name" value="Actin-like ATPase domain"/>
    <property type="match status" value="1"/>
</dbReference>
<feature type="compositionally biased region" description="Polar residues" evidence="4">
    <location>
        <begin position="586"/>
        <end position="607"/>
    </location>
</feature>
<dbReference type="VEuPathDB" id="CryptoDB:Cvel_6354"/>
<evidence type="ECO:0000313" key="5">
    <source>
        <dbReference type="EMBL" id="CEM41785.1"/>
    </source>
</evidence>
<feature type="compositionally biased region" description="Polar residues" evidence="4">
    <location>
        <begin position="565"/>
        <end position="576"/>
    </location>
</feature>
<protein>
    <recommendedName>
        <fullName evidence="6">Pantothenate kinase</fullName>
    </recommendedName>
</protein>
<dbReference type="GO" id="GO:0005634">
    <property type="term" value="C:nucleus"/>
    <property type="evidence" value="ECO:0007669"/>
    <property type="project" value="TreeGrafter"/>
</dbReference>
<keyword evidence="1" id="KW-0547">Nucleotide-binding</keyword>
<gene>
    <name evidence="5" type="ORF">Cvel_6354</name>
</gene>
<dbReference type="EMBL" id="CDMZ01002311">
    <property type="protein sequence ID" value="CEM41785.1"/>
    <property type="molecule type" value="Genomic_DNA"/>
</dbReference>
<dbReference type="AlphaFoldDB" id="A0A0G4HD45"/>
<reference evidence="5" key="1">
    <citation type="submission" date="2014-11" db="EMBL/GenBank/DDBJ databases">
        <authorList>
            <person name="Otto D Thomas"/>
            <person name="Naeem Raeece"/>
        </authorList>
    </citation>
    <scope>NUCLEOTIDE SEQUENCE</scope>
</reference>
<feature type="compositionally biased region" description="Low complexity" evidence="4">
    <location>
        <begin position="933"/>
        <end position="943"/>
    </location>
</feature>
<feature type="compositionally biased region" description="Polar residues" evidence="4">
    <location>
        <begin position="414"/>
        <end position="427"/>
    </location>
</feature>
<feature type="compositionally biased region" description="Low complexity" evidence="4">
    <location>
        <begin position="513"/>
        <end position="526"/>
    </location>
</feature>
<feature type="region of interest" description="Disordered" evidence="4">
    <location>
        <begin position="561"/>
        <end position="693"/>
    </location>
</feature>